<protein>
    <submittedName>
        <fullName evidence="2">Putative eka-like protein</fullName>
    </submittedName>
</protein>
<reference evidence="2 3" key="1">
    <citation type="journal article" date="2014" name="BMC Genomics">
        <title>Adaptive genomic structural variation in the grape powdery mildew pathogen, Erysiphe necator.</title>
        <authorList>
            <person name="Jones L."/>
            <person name="Riaz S."/>
            <person name="Morales-Cruz A."/>
            <person name="Amrine K.C."/>
            <person name="McGuire B."/>
            <person name="Gubler W.D."/>
            <person name="Walker M.A."/>
            <person name="Cantu D."/>
        </authorList>
    </citation>
    <scope>NUCLEOTIDE SEQUENCE [LARGE SCALE GENOMIC DNA]</scope>
    <source>
        <strain evidence="3">c</strain>
    </source>
</reference>
<dbReference type="Proteomes" id="UP000030854">
    <property type="component" value="Unassembled WGS sequence"/>
</dbReference>
<evidence type="ECO:0000313" key="2">
    <source>
        <dbReference type="EMBL" id="KHJ36233.1"/>
    </source>
</evidence>
<accession>A0A0B1PDB0</accession>
<evidence type="ECO:0000256" key="1">
    <source>
        <dbReference type="SAM" id="MobiDB-lite"/>
    </source>
</evidence>
<gene>
    <name evidence="2" type="ORF">EV44_g2410</name>
</gene>
<feature type="region of interest" description="Disordered" evidence="1">
    <location>
        <begin position="70"/>
        <end position="96"/>
    </location>
</feature>
<keyword evidence="3" id="KW-1185">Reference proteome</keyword>
<sequence>MENVLGPKELANVKATRQRRERAGHLRLMLSTTVINNIDSTLAVFVDEIEKKQAAAFNAYIQLAIANSAASDSTPSPPRIPTHTRPSMSSGSSTGYNKNVMKKVTIATHRNLVDTALNSANAQEALNLPTIPKVGEKNWAIVARNDLKKARISLNTRQQGTSAIKLIQLQPIKDKLTKTA</sequence>
<organism evidence="2 3">
    <name type="scientific">Uncinula necator</name>
    <name type="common">Grape powdery mildew</name>
    <dbReference type="NCBI Taxonomy" id="52586"/>
    <lineage>
        <taxon>Eukaryota</taxon>
        <taxon>Fungi</taxon>
        <taxon>Dikarya</taxon>
        <taxon>Ascomycota</taxon>
        <taxon>Pezizomycotina</taxon>
        <taxon>Leotiomycetes</taxon>
        <taxon>Erysiphales</taxon>
        <taxon>Erysiphaceae</taxon>
        <taxon>Erysiphe</taxon>
    </lineage>
</organism>
<proteinExistence type="predicted"/>
<dbReference type="EMBL" id="JNVN01000103">
    <property type="protein sequence ID" value="KHJ36233.1"/>
    <property type="molecule type" value="Genomic_DNA"/>
</dbReference>
<comment type="caution">
    <text evidence="2">The sequence shown here is derived from an EMBL/GenBank/DDBJ whole genome shotgun (WGS) entry which is preliminary data.</text>
</comment>
<evidence type="ECO:0000313" key="3">
    <source>
        <dbReference type="Proteomes" id="UP000030854"/>
    </source>
</evidence>
<dbReference type="AlphaFoldDB" id="A0A0B1PDB0"/>
<name>A0A0B1PDB0_UNCNE</name>
<feature type="compositionally biased region" description="Polar residues" evidence="1">
    <location>
        <begin position="84"/>
        <end position="96"/>
    </location>
</feature>
<dbReference type="HOGENOM" id="CLU_018153_3_2_1"/>